<name>A0A401W376_STREY</name>
<comment type="caution">
    <text evidence="2">The sequence shown here is derived from an EMBL/GenBank/DDBJ whole genome shotgun (WGS) entry which is preliminary data.</text>
</comment>
<organism evidence="2 3">
    <name type="scientific">Streptomyces paromomycinus</name>
    <name type="common">Streptomyces rimosus subsp. paromomycinus</name>
    <dbReference type="NCBI Taxonomy" id="92743"/>
    <lineage>
        <taxon>Bacteria</taxon>
        <taxon>Bacillati</taxon>
        <taxon>Actinomycetota</taxon>
        <taxon>Actinomycetes</taxon>
        <taxon>Kitasatosporales</taxon>
        <taxon>Streptomycetaceae</taxon>
        <taxon>Streptomyces</taxon>
    </lineage>
</organism>
<dbReference type="RefSeq" id="WP_125054815.1">
    <property type="nucleotide sequence ID" value="NZ_BHZD01000001.1"/>
</dbReference>
<dbReference type="Pfam" id="PF14082">
    <property type="entry name" value="SduA_C"/>
    <property type="match status" value="1"/>
</dbReference>
<accession>A0A401W376</accession>
<dbReference type="AlphaFoldDB" id="A0A401W376"/>
<dbReference type="Proteomes" id="UP000286746">
    <property type="component" value="Unassembled WGS sequence"/>
</dbReference>
<evidence type="ECO:0000313" key="2">
    <source>
        <dbReference type="EMBL" id="GCD43779.1"/>
    </source>
</evidence>
<keyword evidence="3" id="KW-1185">Reference proteome</keyword>
<dbReference type="InterPro" id="IPR025359">
    <property type="entry name" value="SduA_C"/>
</dbReference>
<evidence type="ECO:0000259" key="1">
    <source>
        <dbReference type="Pfam" id="PF14082"/>
    </source>
</evidence>
<feature type="domain" description="Shedu protein SduA C-terminal" evidence="1">
    <location>
        <begin position="229"/>
        <end position="379"/>
    </location>
</feature>
<dbReference type="EMBL" id="BHZD01000001">
    <property type="protein sequence ID" value="GCD43779.1"/>
    <property type="molecule type" value="Genomic_DNA"/>
</dbReference>
<protein>
    <recommendedName>
        <fullName evidence="1">Shedu protein SduA C-terminal domain-containing protein</fullName>
    </recommendedName>
</protein>
<gene>
    <name evidence="2" type="ORF">GKJPGBOP_03462</name>
</gene>
<evidence type="ECO:0000313" key="3">
    <source>
        <dbReference type="Proteomes" id="UP000286746"/>
    </source>
</evidence>
<proteinExistence type="predicted"/>
<sequence>MATFRSGFTLWRMVKTARDLTDHAQVRERIDAVLKIMGGLGGPYGKGRRLVDSLEDVAQEALLHEDMGLARRFQHFAGYARGDLFLDILEMYYDERAQQRSEKYMRKMAAMGAERAVAALDVLCRDQPAATAADARDLFRGIVQATEHLELGTAEGGIQLSTKDVRRLQEFGHMEVVLRNLPRPASPEAARMMSDVLTDVDTDLLAQLLELKARRAGLTALRAAVEDPDSSESELHACLKNQEWIFGGAYVAELARRQYTPDTILDIPLLRGDGSLHVVELKRAHIKDLVIRRSGHLMLGAPAHHAVSQAQNYLRAMDENRPAILAEHGVDTRRASATVVIGHPRYVSGSVTPRQIAETLRTYNAHAARIEVITYETLLKSAERMLALSSARQDPAATEPSEEPAA</sequence>
<reference evidence="2 3" key="1">
    <citation type="submission" date="2018-11" db="EMBL/GenBank/DDBJ databases">
        <title>Whole genome sequence of Streptomyces paromomycinus NBRC 15454(T).</title>
        <authorList>
            <person name="Komaki H."/>
            <person name="Tamura T."/>
        </authorList>
    </citation>
    <scope>NUCLEOTIDE SEQUENCE [LARGE SCALE GENOMIC DNA]</scope>
    <source>
        <strain evidence="2 3">NBRC 15454</strain>
    </source>
</reference>